<comment type="caution">
    <text evidence="1">The sequence shown here is derived from an EMBL/GenBank/DDBJ whole genome shotgun (WGS) entry which is preliminary data.</text>
</comment>
<reference evidence="1" key="1">
    <citation type="journal article" date="2020" name="New Phytol.">
        <title>Comparative genomics reveals dynamic genome evolution in host specialist ectomycorrhizal fungi.</title>
        <authorList>
            <person name="Lofgren L.A."/>
            <person name="Nguyen N.H."/>
            <person name="Vilgalys R."/>
            <person name="Ruytinx J."/>
            <person name="Liao H.L."/>
            <person name="Branco S."/>
            <person name="Kuo A."/>
            <person name="LaButti K."/>
            <person name="Lipzen A."/>
            <person name="Andreopoulos W."/>
            <person name="Pangilinan J."/>
            <person name="Riley R."/>
            <person name="Hundley H."/>
            <person name="Na H."/>
            <person name="Barry K."/>
            <person name="Grigoriev I.V."/>
            <person name="Stajich J.E."/>
            <person name="Kennedy P.G."/>
        </authorList>
    </citation>
    <scope>NUCLEOTIDE SEQUENCE</scope>
    <source>
        <strain evidence="1">FC423</strain>
    </source>
</reference>
<name>A0A9P7ESA1_9AGAM</name>
<dbReference type="AlphaFoldDB" id="A0A9P7ESA1"/>
<accession>A0A9P7ESA1</accession>
<proteinExistence type="predicted"/>
<sequence length="316" mass="35411">MLPVSKFEWKFENQAQSAPRKKIADEVGYEVLLDAVKVKRAAENIVVWLFTPKPAKDEQDWDTSDPDYVERPFNFEEEAGVASCTMKSLIDDIYPLFPNMHVWHDKRTDTYFELTEMCVKVWANSIAAGRADMSAPPTTNHFAQKLKVPRPPPDAPISTFGEFYHHCQWEQTLEGAGQEPVPPRPTHGHVIPPLMPLHPHGVVGQYGPLFPGPLHLPGPSHQFFHPSQYMPPPYIGGYPYPLPYHPAAQGHGQLTGKVPSASSSPGLTTSHDISLSEFCAKYHILDNDQAKLAALEYQLGNRAVETLDDKEWRDVG</sequence>
<dbReference type="OrthoDB" id="3056089at2759"/>
<dbReference type="GeneID" id="64704992"/>
<dbReference type="RefSeq" id="XP_041284614.1">
    <property type="nucleotide sequence ID" value="XM_041442733.1"/>
</dbReference>
<evidence type="ECO:0000313" key="1">
    <source>
        <dbReference type="EMBL" id="KAG2085193.1"/>
    </source>
</evidence>
<evidence type="ECO:0000313" key="2">
    <source>
        <dbReference type="Proteomes" id="UP000823399"/>
    </source>
</evidence>
<gene>
    <name evidence="1" type="ORF">F5147DRAFT_782153</name>
</gene>
<protein>
    <submittedName>
        <fullName evidence="1">Uncharacterized protein</fullName>
    </submittedName>
</protein>
<dbReference type="EMBL" id="JABBWM010000183">
    <property type="protein sequence ID" value="KAG2085193.1"/>
    <property type="molecule type" value="Genomic_DNA"/>
</dbReference>
<dbReference type="Proteomes" id="UP000823399">
    <property type="component" value="Unassembled WGS sequence"/>
</dbReference>
<organism evidence="1 2">
    <name type="scientific">Suillus discolor</name>
    <dbReference type="NCBI Taxonomy" id="1912936"/>
    <lineage>
        <taxon>Eukaryota</taxon>
        <taxon>Fungi</taxon>
        <taxon>Dikarya</taxon>
        <taxon>Basidiomycota</taxon>
        <taxon>Agaricomycotina</taxon>
        <taxon>Agaricomycetes</taxon>
        <taxon>Agaricomycetidae</taxon>
        <taxon>Boletales</taxon>
        <taxon>Suillineae</taxon>
        <taxon>Suillaceae</taxon>
        <taxon>Suillus</taxon>
    </lineage>
</organism>
<keyword evidence="2" id="KW-1185">Reference proteome</keyword>